<proteinExistence type="predicted"/>
<dbReference type="Pfam" id="PF23187">
    <property type="entry name" value="UBX7_N"/>
    <property type="match status" value="1"/>
</dbReference>
<feature type="compositionally biased region" description="Basic and acidic residues" evidence="2">
    <location>
        <begin position="694"/>
        <end position="711"/>
    </location>
</feature>
<feature type="region of interest" description="Disordered" evidence="2">
    <location>
        <begin position="223"/>
        <end position="319"/>
    </location>
</feature>
<feature type="domain" description="UBX" evidence="3">
    <location>
        <begin position="462"/>
        <end position="524"/>
    </location>
</feature>
<feature type="compositionally biased region" description="Low complexity" evidence="2">
    <location>
        <begin position="299"/>
        <end position="308"/>
    </location>
</feature>
<evidence type="ECO:0000313" key="4">
    <source>
        <dbReference type="EMBL" id="KAI8040970.1"/>
    </source>
</evidence>
<organism evidence="4 5">
    <name type="scientific">Drosophila gunungcola</name>
    <name type="common">fruit fly</name>
    <dbReference type="NCBI Taxonomy" id="103775"/>
    <lineage>
        <taxon>Eukaryota</taxon>
        <taxon>Metazoa</taxon>
        <taxon>Ecdysozoa</taxon>
        <taxon>Arthropoda</taxon>
        <taxon>Hexapoda</taxon>
        <taxon>Insecta</taxon>
        <taxon>Pterygota</taxon>
        <taxon>Neoptera</taxon>
        <taxon>Endopterygota</taxon>
        <taxon>Diptera</taxon>
        <taxon>Brachycera</taxon>
        <taxon>Muscomorpha</taxon>
        <taxon>Ephydroidea</taxon>
        <taxon>Drosophilidae</taxon>
        <taxon>Drosophila</taxon>
        <taxon>Sophophora</taxon>
    </lineage>
</organism>
<keyword evidence="5" id="KW-1185">Reference proteome</keyword>
<name>A0A9Q0BR95_9MUSC</name>
<dbReference type="PANTHER" id="PTHR46424">
    <property type="entry name" value="UBX DOMAIN-CONTAINING PROTEIN 4"/>
    <property type="match status" value="1"/>
</dbReference>
<dbReference type="PROSITE" id="PS50033">
    <property type="entry name" value="UBX"/>
    <property type="match status" value="1"/>
</dbReference>
<protein>
    <recommendedName>
        <fullName evidence="1">UBX domain-containing protein 4</fullName>
    </recommendedName>
</protein>
<sequence length="721" mass="79250">MSPKTKKMVVKIPRHPYFSVQDERSVEREVEYKVRKCRVNLERIKSSSTPASRPFPLKPKPKRCIVRVARLPDVERSEISVTPASSIINSDIDEGSSIIPILSMNWYTGNIVEAVAASKVKDAVFVVFIEGQDEMSRKLERFVDDSQVRSRLETSNFVAIKIQGVSGAYGQFLSLYKVVPIPSLFFIGKAGTPLEIATGMTESAEELAAKIDRVLVLAGKRSPESEAATSTTSSFVEEQEPNVVRSFAGADDSTTAEKTEVPEATSVSNAPTAEVDEPKSNPSNSPAQASFVSIPAAVSSSSLDGKSGSEAENSPVSPAALAAERRAAASKVEAVPLLTPAVPLSAQRPAESLTESEERLAEVRNLLEEKRRERVEDEKRREKENELRRRREGRESQTQQARTKEQEIKNMQEQIRRERQEEQQTRERIRAQIAADRAEQAHRNQVAATGASSASTTESSVSSVDETRLQIRLPGGLQRTKTFPAGEALATVRVYVRNELLASDVRDFTLATSYPRREFQTEDELVPNAVVLVLTKEQVNRVVRSGGSLMTMLATVVWAMLTPAAKAFEYINKVGLRPLTQRLSVLMANIRWPGGQVNVAANPGDAATRRNMDQFSLRPTPAPGYDYDEPSTSQAQRSTATAGSGAEDRPIPQNQPGPGSTPPAHNTSQSSGSQSQQFQQRPGGYQPPRYGDANIRRLQDTKKDEKDKDKATYNGNSTQQQ</sequence>
<dbReference type="SMART" id="SM00166">
    <property type="entry name" value="UBX"/>
    <property type="match status" value="1"/>
</dbReference>
<dbReference type="PANTHER" id="PTHR46424:SF1">
    <property type="entry name" value="UBX DOMAIN-CONTAINING PROTEIN 4"/>
    <property type="match status" value="1"/>
</dbReference>
<dbReference type="Gene3D" id="3.10.20.90">
    <property type="entry name" value="Phosphatidylinositol 3-kinase Catalytic Subunit, Chain A, domain 1"/>
    <property type="match status" value="1"/>
</dbReference>
<dbReference type="EMBL" id="JAMKOV010000003">
    <property type="protein sequence ID" value="KAI8040970.1"/>
    <property type="molecule type" value="Genomic_DNA"/>
</dbReference>
<accession>A0A9Q0BR95</accession>
<dbReference type="Pfam" id="PF00789">
    <property type="entry name" value="UBX"/>
    <property type="match status" value="1"/>
</dbReference>
<dbReference type="GO" id="GO:0036503">
    <property type="term" value="P:ERAD pathway"/>
    <property type="evidence" value="ECO:0007669"/>
    <property type="project" value="TreeGrafter"/>
</dbReference>
<gene>
    <name evidence="4" type="ORF">M5D96_005219</name>
</gene>
<feature type="compositionally biased region" description="Polar residues" evidence="2">
    <location>
        <begin position="280"/>
        <end position="291"/>
    </location>
</feature>
<dbReference type="GO" id="GO:0005783">
    <property type="term" value="C:endoplasmic reticulum"/>
    <property type="evidence" value="ECO:0007669"/>
    <property type="project" value="TreeGrafter"/>
</dbReference>
<feature type="compositionally biased region" description="Polar residues" evidence="2">
    <location>
        <begin position="630"/>
        <end position="642"/>
    </location>
</feature>
<feature type="compositionally biased region" description="Low complexity" evidence="2">
    <location>
        <begin position="446"/>
        <end position="464"/>
    </location>
</feature>
<evidence type="ECO:0000256" key="2">
    <source>
        <dbReference type="SAM" id="MobiDB-lite"/>
    </source>
</evidence>
<feature type="region of interest" description="Disordered" evidence="2">
    <location>
        <begin position="435"/>
        <end position="466"/>
    </location>
</feature>
<feature type="compositionally biased region" description="Basic and acidic residues" evidence="2">
    <location>
        <begin position="372"/>
        <end position="395"/>
    </location>
</feature>
<feature type="region of interest" description="Disordered" evidence="2">
    <location>
        <begin position="615"/>
        <end position="721"/>
    </location>
</feature>
<feature type="compositionally biased region" description="Low complexity" evidence="2">
    <location>
        <begin position="225"/>
        <end position="234"/>
    </location>
</feature>
<dbReference type="AlphaFoldDB" id="A0A9Q0BR95"/>
<evidence type="ECO:0000256" key="1">
    <source>
        <dbReference type="ARBA" id="ARBA00040925"/>
    </source>
</evidence>
<dbReference type="SUPFAM" id="SSF54236">
    <property type="entry name" value="Ubiquitin-like"/>
    <property type="match status" value="1"/>
</dbReference>
<feature type="region of interest" description="Disordered" evidence="2">
    <location>
        <begin position="372"/>
        <end position="409"/>
    </location>
</feature>
<evidence type="ECO:0000313" key="5">
    <source>
        <dbReference type="Proteomes" id="UP001059596"/>
    </source>
</evidence>
<evidence type="ECO:0000259" key="3">
    <source>
        <dbReference type="PROSITE" id="PS50033"/>
    </source>
</evidence>
<dbReference type="Proteomes" id="UP001059596">
    <property type="component" value="Unassembled WGS sequence"/>
</dbReference>
<dbReference type="InterPro" id="IPR001012">
    <property type="entry name" value="UBX_dom"/>
</dbReference>
<dbReference type="InterPro" id="IPR029071">
    <property type="entry name" value="Ubiquitin-like_domsf"/>
</dbReference>
<comment type="caution">
    <text evidence="4">The sequence shown here is derived from an EMBL/GenBank/DDBJ whole genome shotgun (WGS) entry which is preliminary data.</text>
</comment>
<feature type="compositionally biased region" description="Low complexity" evidence="2">
    <location>
        <begin position="668"/>
        <end position="691"/>
    </location>
</feature>
<reference evidence="4" key="1">
    <citation type="journal article" date="2023" name="Genome Biol. Evol.">
        <title>Long-read-based Genome Assembly of Drosophila gunungcola Reveals Fewer Chemosensory Genes in Flower-breeding Species.</title>
        <authorList>
            <person name="Negi A."/>
            <person name="Liao B.Y."/>
            <person name="Yeh S.D."/>
        </authorList>
    </citation>
    <scope>NUCLEOTIDE SEQUENCE</scope>
    <source>
        <strain evidence="4">Sukarami</strain>
    </source>
</reference>